<sequence length="420" mass="50153">MKYSVFDSYKEILTFLAIIFTVFIINLGFEYYEFKQFKQDKFKTIEAKVERSYLKTNKKGRIYRVLKLKTKDFSFYTTFKKEFDFKIRDSIKIGVITDKIKFKEYLKKSFYMPSYNPKIIQNKLNFKDFLIDKIISQHQNSKIQELYTTLYLATPISKELRDDVTKWGIAHIVSISGFHLGIIFATLFLILKPIYKFFQIRYFPYRSSYFDISVFGFLIMFYYLILLDFTPSFLRSLIMAFLGFIFLVRNLKILSFWTLFLTILLGVAFMPQLLFSIGFYFSCMGVYFIYLYLHHFKDKFSIPTNLILFNFYVYFAMNIPVYYFFGSVSLYQISVILIGYIFVIFYPLSVILHILNLGYLFDDILLKFLNYDIEIYQILIPAWLFYLVNLIALLGIRYKILAIIPAIVGIFPVIFIKDLF</sequence>
<evidence type="ECO:0000256" key="3">
    <source>
        <dbReference type="ARBA" id="ARBA00022692"/>
    </source>
</evidence>
<dbReference type="InterPro" id="IPR004477">
    <property type="entry name" value="ComEC_N"/>
</dbReference>
<evidence type="ECO:0000313" key="8">
    <source>
        <dbReference type="EMBL" id="MSN96303.1"/>
    </source>
</evidence>
<dbReference type="PANTHER" id="PTHR30619:SF7">
    <property type="entry name" value="BETA-LACTAMASE DOMAIN PROTEIN"/>
    <property type="match status" value="1"/>
</dbReference>
<feature type="transmembrane region" description="Helical" evidence="6">
    <location>
        <begin position="331"/>
        <end position="355"/>
    </location>
</feature>
<feature type="transmembrane region" description="Helical" evidence="6">
    <location>
        <begin position="169"/>
        <end position="191"/>
    </location>
</feature>
<keyword evidence="4 6" id="KW-1133">Transmembrane helix</keyword>
<reference evidence="8 9" key="2">
    <citation type="submission" date="2020-03" db="EMBL/GenBank/DDBJ databases">
        <title>Campylobacter portucalensis sp. nov., a new species of Campylobacter isolated from the reproductive tract of bulls.</title>
        <authorList>
            <person name="Silva M.F."/>
            <person name="Pereira G."/>
            <person name="Carneiro C."/>
            <person name="Hemphill A."/>
            <person name="Mateus L."/>
            <person name="Lopes-Da-Costa L."/>
            <person name="Silva E."/>
        </authorList>
    </citation>
    <scope>NUCLEOTIDE SEQUENCE [LARGE SCALE GENOMIC DNA]</scope>
    <source>
        <strain evidence="8 9">FMV-PI01</strain>
    </source>
</reference>
<proteinExistence type="predicted"/>
<organism evidence="8 9">
    <name type="scientific">Campylobacter portucalensis</name>
    <dbReference type="NCBI Taxonomy" id="2608384"/>
    <lineage>
        <taxon>Bacteria</taxon>
        <taxon>Pseudomonadati</taxon>
        <taxon>Campylobacterota</taxon>
        <taxon>Epsilonproteobacteria</taxon>
        <taxon>Campylobacterales</taxon>
        <taxon>Campylobacteraceae</taxon>
        <taxon>Campylobacter</taxon>
    </lineage>
</organism>
<accession>A0A6L5WKB5</accession>
<dbReference type="EMBL" id="VWSJ01000009">
    <property type="protein sequence ID" value="MSN96303.1"/>
    <property type="molecule type" value="Genomic_DNA"/>
</dbReference>
<reference evidence="8 9" key="1">
    <citation type="submission" date="2019-09" db="EMBL/GenBank/DDBJ databases">
        <authorList>
            <person name="Silva M."/>
            <person name="Pereira G."/>
            <person name="Lopes-Da-Costa L."/>
            <person name="Silva E."/>
        </authorList>
    </citation>
    <scope>NUCLEOTIDE SEQUENCE [LARGE SCALE GENOMIC DNA]</scope>
    <source>
        <strain evidence="8 9">FMV-PI01</strain>
    </source>
</reference>
<keyword evidence="2" id="KW-1003">Cell membrane</keyword>
<feature type="transmembrane region" description="Helical" evidence="6">
    <location>
        <begin position="277"/>
        <end position="293"/>
    </location>
</feature>
<evidence type="ECO:0000259" key="7">
    <source>
        <dbReference type="Pfam" id="PF03772"/>
    </source>
</evidence>
<feature type="transmembrane region" description="Helical" evidence="6">
    <location>
        <begin position="253"/>
        <end position="271"/>
    </location>
</feature>
<evidence type="ECO:0000256" key="1">
    <source>
        <dbReference type="ARBA" id="ARBA00004651"/>
    </source>
</evidence>
<dbReference type="GO" id="GO:0005886">
    <property type="term" value="C:plasma membrane"/>
    <property type="evidence" value="ECO:0007669"/>
    <property type="project" value="UniProtKB-SubCell"/>
</dbReference>
<evidence type="ECO:0000256" key="4">
    <source>
        <dbReference type="ARBA" id="ARBA00022989"/>
    </source>
</evidence>
<evidence type="ECO:0000256" key="6">
    <source>
        <dbReference type="SAM" id="Phobius"/>
    </source>
</evidence>
<dbReference type="NCBIfam" id="TIGR00360">
    <property type="entry name" value="ComEC_N-term"/>
    <property type="match status" value="1"/>
</dbReference>
<dbReference type="AlphaFoldDB" id="A0A6L5WKB5"/>
<comment type="subcellular location">
    <subcellularLocation>
        <location evidence="1">Cell membrane</location>
        <topology evidence="1">Multi-pass membrane protein</topology>
    </subcellularLocation>
</comment>
<evidence type="ECO:0000313" key="9">
    <source>
        <dbReference type="Proteomes" id="UP000476338"/>
    </source>
</evidence>
<feature type="transmembrane region" description="Helical" evidence="6">
    <location>
        <begin position="203"/>
        <end position="226"/>
    </location>
</feature>
<dbReference type="PANTHER" id="PTHR30619">
    <property type="entry name" value="DNA INTERNALIZATION/COMPETENCE PROTEIN COMEC/REC2"/>
    <property type="match status" value="1"/>
</dbReference>
<feature type="domain" description="ComEC/Rec2-related protein" evidence="7">
    <location>
        <begin position="156"/>
        <end position="384"/>
    </location>
</feature>
<gene>
    <name evidence="8" type="ORF">F1B92_03695</name>
</gene>
<dbReference type="InterPro" id="IPR052159">
    <property type="entry name" value="Competence_DNA_uptake"/>
</dbReference>
<evidence type="ECO:0000256" key="5">
    <source>
        <dbReference type="ARBA" id="ARBA00023136"/>
    </source>
</evidence>
<keyword evidence="3 6" id="KW-0812">Transmembrane</keyword>
<comment type="caution">
    <text evidence="8">The sequence shown here is derived from an EMBL/GenBank/DDBJ whole genome shotgun (WGS) entry which is preliminary data.</text>
</comment>
<protein>
    <submittedName>
        <fullName evidence="8">ComEC/Rec2 family competence protein</fullName>
    </submittedName>
</protein>
<evidence type="ECO:0000256" key="2">
    <source>
        <dbReference type="ARBA" id="ARBA00022475"/>
    </source>
</evidence>
<feature type="transmembrane region" description="Helical" evidence="6">
    <location>
        <begin position="12"/>
        <end position="32"/>
    </location>
</feature>
<feature type="transmembrane region" description="Helical" evidence="6">
    <location>
        <begin position="305"/>
        <end position="325"/>
    </location>
</feature>
<feature type="transmembrane region" description="Helical" evidence="6">
    <location>
        <begin position="375"/>
        <end position="394"/>
    </location>
</feature>
<keyword evidence="9" id="KW-1185">Reference proteome</keyword>
<dbReference type="Proteomes" id="UP000476338">
    <property type="component" value="Unassembled WGS sequence"/>
</dbReference>
<name>A0A6L5WKB5_9BACT</name>
<dbReference type="RefSeq" id="WP_154570569.1">
    <property type="nucleotide sequence ID" value="NZ_VWSJ01000009.1"/>
</dbReference>
<keyword evidence="5 6" id="KW-0472">Membrane</keyword>
<dbReference type="Pfam" id="PF03772">
    <property type="entry name" value="Competence"/>
    <property type="match status" value="1"/>
</dbReference>
<feature type="transmembrane region" description="Helical" evidence="6">
    <location>
        <begin position="400"/>
        <end position="416"/>
    </location>
</feature>